<feature type="region of interest" description="Disordered" evidence="7">
    <location>
        <begin position="841"/>
        <end position="867"/>
    </location>
</feature>
<dbReference type="EMBL" id="CACSLK010027833">
    <property type="protein sequence ID" value="CAA0832181.1"/>
    <property type="molecule type" value="Genomic_DNA"/>
</dbReference>
<feature type="coiled-coil region" evidence="6">
    <location>
        <begin position="458"/>
        <end position="517"/>
    </location>
</feature>
<evidence type="ECO:0000256" key="2">
    <source>
        <dbReference type="ARBA" id="ARBA00022473"/>
    </source>
</evidence>
<feature type="coiled-coil region" evidence="6">
    <location>
        <begin position="51"/>
        <end position="117"/>
    </location>
</feature>
<comment type="caution">
    <text evidence="8">The sequence shown here is derived from an EMBL/GenBank/DDBJ whole genome shotgun (WGS) entry which is preliminary data.</text>
</comment>
<dbReference type="PANTHER" id="PTHR31791:SF47">
    <property type="entry name" value="INACTIVE FRIGIDA-LIKE PROTEIN 2"/>
    <property type="match status" value="1"/>
</dbReference>
<feature type="coiled-coil region" evidence="6">
    <location>
        <begin position="228"/>
        <end position="255"/>
    </location>
</feature>
<evidence type="ECO:0000313" key="9">
    <source>
        <dbReference type="Proteomes" id="UP001153555"/>
    </source>
</evidence>
<dbReference type="PANTHER" id="PTHR31791">
    <property type="entry name" value="FRIGIDA-LIKE PROTEIN 3-RELATED"/>
    <property type="match status" value="1"/>
</dbReference>
<dbReference type="OrthoDB" id="1166041at2759"/>
<evidence type="ECO:0000256" key="6">
    <source>
        <dbReference type="SAM" id="Coils"/>
    </source>
</evidence>
<dbReference type="InterPro" id="IPR012474">
    <property type="entry name" value="Frigida"/>
</dbReference>
<reference evidence="8" key="1">
    <citation type="submission" date="2019-12" db="EMBL/GenBank/DDBJ databases">
        <authorList>
            <person name="Scholes J."/>
        </authorList>
    </citation>
    <scope>NUCLEOTIDE SEQUENCE</scope>
</reference>
<gene>
    <name evidence="8" type="ORF">SHERM_27485</name>
</gene>
<organism evidence="8 9">
    <name type="scientific">Striga hermonthica</name>
    <name type="common">Purple witchweed</name>
    <name type="synonym">Buchnera hermonthica</name>
    <dbReference type="NCBI Taxonomy" id="68872"/>
    <lineage>
        <taxon>Eukaryota</taxon>
        <taxon>Viridiplantae</taxon>
        <taxon>Streptophyta</taxon>
        <taxon>Embryophyta</taxon>
        <taxon>Tracheophyta</taxon>
        <taxon>Spermatophyta</taxon>
        <taxon>Magnoliopsida</taxon>
        <taxon>eudicotyledons</taxon>
        <taxon>Gunneridae</taxon>
        <taxon>Pentapetalae</taxon>
        <taxon>asterids</taxon>
        <taxon>lamiids</taxon>
        <taxon>Lamiales</taxon>
        <taxon>Orobanchaceae</taxon>
        <taxon>Buchnereae</taxon>
        <taxon>Striga</taxon>
    </lineage>
</organism>
<dbReference type="GO" id="GO:0030154">
    <property type="term" value="P:cell differentiation"/>
    <property type="evidence" value="ECO:0007669"/>
    <property type="project" value="UniProtKB-KW"/>
</dbReference>
<dbReference type="AlphaFoldDB" id="A0A9N7RJL3"/>
<dbReference type="Pfam" id="PF07899">
    <property type="entry name" value="Frigida"/>
    <property type="match status" value="1"/>
</dbReference>
<evidence type="ECO:0000256" key="5">
    <source>
        <dbReference type="RuleBase" id="RU364012"/>
    </source>
</evidence>
<evidence type="ECO:0000313" key="8">
    <source>
        <dbReference type="EMBL" id="CAA0832181.1"/>
    </source>
</evidence>
<keyword evidence="2 5" id="KW-0217">Developmental protein</keyword>
<feature type="coiled-coil region" evidence="6">
    <location>
        <begin position="300"/>
        <end position="358"/>
    </location>
</feature>
<keyword evidence="9" id="KW-1185">Reference proteome</keyword>
<keyword evidence="4 5" id="KW-0287">Flowering</keyword>
<dbReference type="GO" id="GO:0009908">
    <property type="term" value="P:flower development"/>
    <property type="evidence" value="ECO:0007669"/>
    <property type="project" value="UniProtKB-KW"/>
</dbReference>
<sequence length="948" mass="110246">MDPLLDALNQTLPKNICPPDAIVGIMREWKGMGENVLKSLFDYVSDIESREQKLGAVRDSLERRLVDLEAREREFELFREREKRKSEEEMELREEKLDEQLKLVHEHIESLEAAQAEVHGLRAMEREKLKEIEKREMEFSLFRDEKLREIALKEEILSRKRVEFAEDVRLENEKLSERAELGRSVIEKLGSGTSMLEGMKVRLDEKFREIKSWEAVAHKSLIVILNEADSIRESMEKQLTERDEMEQEFNMLLEDKLQKSEARERELCIMRKKFLMEIKSRDEKLTERCKEIESCEVNALKSLNESLNEANLLGEEMEKRFYEFEEMERGFNSIQDKMQELEAKERQLRSLKTQLLKVVKWKDGKSTVVQNSGHGNLVSLEDVLSKKLKQIECLEVSLNAGNARLQEIENREREFQLYEQGKMRELALAEEKLRLVGKEFIREVMLREQKFDIQDKMVHGLLQRLELAQNHVNELNKLVSKRFKEIGFKETELNYKKDWVEKKLAELEVRAKGMKEQEKRIELCEMPKEKGLEGKKKEAELKKTSLEPECCPRGIELKVEENGLLNERELNQPHGPCSRGLPDPSKFDVQMDGKTLEMLLNNSEKDLELVGAEMFKVLFLSSDPAKLVLDAMERFYVPCLGKRDFKSHMRRKCILLLDQLTKMSPSIQHNIREAASKLASRWKSQMIVAENSLEVLGFLQFVAAYNLSSCFDKDELLSLLRRVALHKQTPELFRILGLSRSIFGFIKNLIKRKRHLLASTYIHECGLEKTFPQAVLLNGYVQHVKAKHQTEHTCPNAQEKAISGEIADLQVAIEHIIKHGLESEYSPAFLTSRIKQLEGNRSSMRSRLALSTDAQKPERSKRFGQSQTPHVFNERNAHDEHNVAVARNPSCLAENGSLHLKRHINDVPKFNSHAVSKKQKLNRGLGSEGGSHLSHLPENHRWRRYFDP</sequence>
<accession>A0A9N7RJL3</accession>
<comment type="similarity">
    <text evidence="1 5">Belongs to the Frigida family.</text>
</comment>
<evidence type="ECO:0000256" key="3">
    <source>
        <dbReference type="ARBA" id="ARBA00022782"/>
    </source>
</evidence>
<name>A0A9N7RJL3_STRHE</name>
<proteinExistence type="inferred from homology"/>
<dbReference type="Proteomes" id="UP001153555">
    <property type="component" value="Unassembled WGS sequence"/>
</dbReference>
<keyword evidence="3 5" id="KW-0221">Differentiation</keyword>
<protein>
    <recommendedName>
        <fullName evidence="5">FRIGIDA-like protein</fullName>
    </recommendedName>
</protein>
<evidence type="ECO:0000256" key="4">
    <source>
        <dbReference type="ARBA" id="ARBA00023089"/>
    </source>
</evidence>
<keyword evidence="6" id="KW-0175">Coiled coil</keyword>
<evidence type="ECO:0000256" key="7">
    <source>
        <dbReference type="SAM" id="MobiDB-lite"/>
    </source>
</evidence>
<evidence type="ECO:0000256" key="1">
    <source>
        <dbReference type="ARBA" id="ARBA00008956"/>
    </source>
</evidence>